<dbReference type="InterPro" id="IPR026891">
    <property type="entry name" value="Fn3-like"/>
</dbReference>
<gene>
    <name evidence="6" type="ORF">ATL39_2738</name>
</gene>
<evidence type="ECO:0000313" key="6">
    <source>
        <dbReference type="EMBL" id="RKD71342.1"/>
    </source>
</evidence>
<reference evidence="6 7" key="1">
    <citation type="submission" date="2018-09" db="EMBL/GenBank/DDBJ databases">
        <title>Genomic Encyclopedia of Archaeal and Bacterial Type Strains, Phase II (KMG-II): from individual species to whole genera.</title>
        <authorList>
            <person name="Goeker M."/>
        </authorList>
    </citation>
    <scope>NUCLEOTIDE SEQUENCE [LARGE SCALE GENOMIC DNA]</scope>
    <source>
        <strain evidence="6 7">DSM 17008</strain>
    </source>
</reference>
<dbReference type="PANTHER" id="PTHR42715:SF10">
    <property type="entry name" value="BETA-GLUCOSIDASE"/>
    <property type="match status" value="1"/>
</dbReference>
<evidence type="ECO:0000256" key="2">
    <source>
        <dbReference type="ARBA" id="ARBA00022801"/>
    </source>
</evidence>
<dbReference type="SUPFAM" id="SSF52279">
    <property type="entry name" value="Beta-D-glucan exohydrolase, C-terminal domain"/>
    <property type="match status" value="1"/>
</dbReference>
<dbReference type="Pfam" id="PF01915">
    <property type="entry name" value="Glyco_hydro_3_C"/>
    <property type="match status" value="1"/>
</dbReference>
<dbReference type="Pfam" id="PF14310">
    <property type="entry name" value="Fn3-like"/>
    <property type="match status" value="1"/>
</dbReference>
<dbReference type="PANTHER" id="PTHR42715">
    <property type="entry name" value="BETA-GLUCOSIDASE"/>
    <property type="match status" value="1"/>
</dbReference>
<dbReference type="Gene3D" id="3.20.20.300">
    <property type="entry name" value="Glycoside hydrolase, family 3, N-terminal domain"/>
    <property type="match status" value="1"/>
</dbReference>
<dbReference type="FunFam" id="2.60.40.10:FF:000495">
    <property type="entry name" value="Periplasmic beta-glucosidase"/>
    <property type="match status" value="1"/>
</dbReference>
<dbReference type="InterPro" id="IPR019800">
    <property type="entry name" value="Glyco_hydro_3_AS"/>
</dbReference>
<dbReference type="SUPFAM" id="SSF51445">
    <property type="entry name" value="(Trans)glycosidases"/>
    <property type="match status" value="1"/>
</dbReference>
<protein>
    <submittedName>
        <fullName evidence="6">Beta-glucosidase</fullName>
    </submittedName>
</protein>
<comment type="similarity">
    <text evidence="1 4">Belongs to the glycosyl hydrolase 3 family.</text>
</comment>
<keyword evidence="7" id="KW-1185">Reference proteome</keyword>
<proteinExistence type="inferred from homology"/>
<dbReference type="Pfam" id="PF00933">
    <property type="entry name" value="Glyco_hydro_3"/>
    <property type="match status" value="1"/>
</dbReference>
<dbReference type="Proteomes" id="UP000285120">
    <property type="component" value="Unassembled WGS sequence"/>
</dbReference>
<dbReference type="InterPro" id="IPR002772">
    <property type="entry name" value="Glyco_hydro_3_C"/>
</dbReference>
<dbReference type="GO" id="GO:0005975">
    <property type="term" value="P:carbohydrate metabolic process"/>
    <property type="evidence" value="ECO:0007669"/>
    <property type="project" value="InterPro"/>
</dbReference>
<dbReference type="Gene3D" id="2.60.40.10">
    <property type="entry name" value="Immunoglobulins"/>
    <property type="match status" value="1"/>
</dbReference>
<accession>A0A419V068</accession>
<dbReference type="OrthoDB" id="9805821at2"/>
<organism evidence="6 7">
    <name type="scientific">Sinobaca qinghaiensis</name>
    <dbReference type="NCBI Taxonomy" id="342944"/>
    <lineage>
        <taxon>Bacteria</taxon>
        <taxon>Bacillati</taxon>
        <taxon>Bacillota</taxon>
        <taxon>Bacilli</taxon>
        <taxon>Bacillales</taxon>
        <taxon>Sporolactobacillaceae</taxon>
        <taxon>Sinobaca</taxon>
    </lineage>
</organism>
<dbReference type="EMBL" id="RAPK01000010">
    <property type="protein sequence ID" value="RKD71342.1"/>
    <property type="molecule type" value="Genomic_DNA"/>
</dbReference>
<name>A0A419V068_9BACL</name>
<dbReference type="SMART" id="SM01217">
    <property type="entry name" value="Fn3_like"/>
    <property type="match status" value="1"/>
</dbReference>
<keyword evidence="2 4" id="KW-0378">Hydrolase</keyword>
<dbReference type="RefSeq" id="WP_120193878.1">
    <property type="nucleotide sequence ID" value="NZ_RAPK01000010.1"/>
</dbReference>
<evidence type="ECO:0000256" key="1">
    <source>
        <dbReference type="ARBA" id="ARBA00005336"/>
    </source>
</evidence>
<dbReference type="Gene3D" id="3.40.50.1700">
    <property type="entry name" value="Glycoside hydrolase family 3 C-terminal domain"/>
    <property type="match status" value="1"/>
</dbReference>
<dbReference type="PROSITE" id="PS00775">
    <property type="entry name" value="GLYCOSYL_HYDROL_F3"/>
    <property type="match status" value="1"/>
</dbReference>
<dbReference type="InterPro" id="IPR036881">
    <property type="entry name" value="Glyco_hydro_3_C_sf"/>
</dbReference>
<evidence type="ECO:0000256" key="4">
    <source>
        <dbReference type="RuleBase" id="RU361161"/>
    </source>
</evidence>
<dbReference type="PRINTS" id="PR00133">
    <property type="entry name" value="GLHYDRLASE3"/>
</dbReference>
<evidence type="ECO:0000313" key="7">
    <source>
        <dbReference type="Proteomes" id="UP000285120"/>
    </source>
</evidence>
<dbReference type="InterPro" id="IPR050288">
    <property type="entry name" value="Cellulose_deg_GH3"/>
</dbReference>
<dbReference type="GO" id="GO:0008422">
    <property type="term" value="F:beta-glucosidase activity"/>
    <property type="evidence" value="ECO:0007669"/>
    <property type="project" value="UniProtKB-ARBA"/>
</dbReference>
<dbReference type="InterPro" id="IPR013783">
    <property type="entry name" value="Ig-like_fold"/>
</dbReference>
<comment type="caution">
    <text evidence="6">The sequence shown here is derived from an EMBL/GenBank/DDBJ whole genome shotgun (WGS) entry which is preliminary data.</text>
</comment>
<dbReference type="InterPro" id="IPR036962">
    <property type="entry name" value="Glyco_hydro_3_N_sf"/>
</dbReference>
<keyword evidence="3" id="KW-0119">Carbohydrate metabolism</keyword>
<keyword evidence="4" id="KW-0326">Glycosidase</keyword>
<dbReference type="AlphaFoldDB" id="A0A419V068"/>
<sequence length="782" mass="86565">MKETKINELVSQMTLEEKAGLCSGRDNWFTKGVERLGIPPIRMSDGPHGLRTQSGEAKGFNSGSISAVCFPTACTIASSFDRELLRREGEILGDECQAADVQVILGPGVNIKRSPLCGRNFEYYSEDPLVASEMASAFIQGAQSKGVGTSLKHYLANNQEHRRMTNSSEVDERTLREIYLAAFEGAVKNAEPWTIMASYNKINGTFATENTHYLTDILRKEWGYKGLVVSDWGATHDRVAAVEAGTDLTMPAEIETDAEIIKAVESKKLDERTLDLACKNILKMTMMGIENRAPETTFNYEEGHEFAREAAGQSIVMLKNEESMLPLQKSSSIAFIGRFASKPRYQGSGSSLINSFKVASALDAAAAEGINIEYAEGYSIKEDKTDQMLRAEAAATAKKADTAVLFVGLTEQMESEGYDRKHLHLPACQNELIEAVCAVQPNTVVVLHNGAPVEMPWVDKPKAILETYLGGQAVGEAVVDILFGEVNPSGRLAESFPKKLEDNPSYLSYFGEGNRVEYSEKVFVGYRYYESKKMETLFPFGHGLSYTTFEYTNLKLNKKEMTDKDTITVSVDVTNTGHVFGREVVQLYVSPEKGEIIRPVRELKGFDKVSLQPGETQTVTFQLGRRAFAYWNTEAHDWYMESGKHAVQIGKSSNDIVCEETVNISAKPYLGNKNYNANSTLGEFIEHPAGKQFWDENIGQFFTGLAASGMVKQEQLDEMGIKPGDEVSEENVKKFIADSERQGNGFGGTEVMMSLPVSIIIEFIPDLSKSGMNELFDEMNQK</sequence>
<feature type="domain" description="Fibronectin type III-like" evidence="5">
    <location>
        <begin position="583"/>
        <end position="653"/>
    </location>
</feature>
<dbReference type="InterPro" id="IPR001764">
    <property type="entry name" value="Glyco_hydro_3_N"/>
</dbReference>
<dbReference type="InterPro" id="IPR017853">
    <property type="entry name" value="GH"/>
</dbReference>
<evidence type="ECO:0000256" key="3">
    <source>
        <dbReference type="ARBA" id="ARBA00023277"/>
    </source>
</evidence>
<evidence type="ECO:0000259" key="5">
    <source>
        <dbReference type="SMART" id="SM01217"/>
    </source>
</evidence>